<dbReference type="EMBL" id="JAKNFS010000038">
    <property type="protein sequence ID" value="MCG4767270.1"/>
    <property type="molecule type" value="Genomic_DNA"/>
</dbReference>
<proteinExistence type="predicted"/>
<reference evidence="2" key="2">
    <citation type="submission" date="2020-02" db="EMBL/GenBank/DDBJ databases">
        <authorList>
            <person name="Littmann E."/>
            <person name="Sorbara M."/>
        </authorList>
    </citation>
    <scope>NUCLEOTIDE SEQUENCE</scope>
    <source>
        <strain evidence="2">MSK.14.54</strain>
    </source>
</reference>
<comment type="caution">
    <text evidence="1">The sequence shown here is derived from an EMBL/GenBank/DDBJ whole genome shotgun (WGS) entry which is preliminary data.</text>
</comment>
<protein>
    <submittedName>
        <fullName evidence="1">Uncharacterized protein</fullName>
    </submittedName>
</protein>
<dbReference type="EMBL" id="JAAITQ010000049">
    <property type="protein sequence ID" value="NSE17812.1"/>
    <property type="molecule type" value="Genomic_DNA"/>
</dbReference>
<reference evidence="2 3" key="1">
    <citation type="journal article" date="2020" name="Cell Host Microbe">
        <title>Functional and Genomic Variation between Human-Derived Isolates of Lachnospiraceae Reveals Inter- and Intra-Species Diversity.</title>
        <authorList>
            <person name="Sorbara M.T."/>
            <person name="Littmann E.R."/>
            <person name="Fontana E."/>
            <person name="Moody T.U."/>
            <person name="Kohout C.E."/>
            <person name="Gjonbalaj M."/>
            <person name="Eaton V."/>
            <person name="Seok R."/>
            <person name="Leiner I.M."/>
            <person name="Pamer E.G."/>
        </authorList>
    </citation>
    <scope>NUCLEOTIDE SEQUENCE [LARGE SCALE GENOMIC DNA]</scope>
    <source>
        <strain evidence="2 3">MSK.14.54</strain>
    </source>
</reference>
<gene>
    <name evidence="2" type="ORF">G5B05_15790</name>
    <name evidence="1" type="ORF">L0N21_17460</name>
</gene>
<evidence type="ECO:0000313" key="1">
    <source>
        <dbReference type="EMBL" id="MCG4767270.1"/>
    </source>
</evidence>
<evidence type="ECO:0000313" key="2">
    <source>
        <dbReference type="EMBL" id="NSE17812.1"/>
    </source>
</evidence>
<dbReference type="Proteomes" id="UP001199915">
    <property type="component" value="Unassembled WGS sequence"/>
</dbReference>
<evidence type="ECO:0000313" key="4">
    <source>
        <dbReference type="Proteomes" id="UP001199915"/>
    </source>
</evidence>
<dbReference type="AlphaFoldDB" id="A0AAE3JTS9"/>
<evidence type="ECO:0000313" key="3">
    <source>
        <dbReference type="Proteomes" id="UP000768180"/>
    </source>
</evidence>
<dbReference type="RefSeq" id="WP_117805178.1">
    <property type="nucleotide sequence ID" value="NZ_JAAINI010000024.1"/>
</dbReference>
<dbReference type="GeneID" id="79854532"/>
<sequence length="131" mass="15366">MEKENKKATASEKLTKVVAIRISQTDYDIFLEKAKMENPESTKINISKYLCSVLHDSTISNFHFLKKNFRQVEQALLNIDSKLLQIEKNSAGSFYPEEMLEKISECKRQLEKLEFDFQKLEEEISKWQSPN</sequence>
<keyword evidence="3" id="KW-1185">Reference proteome</keyword>
<dbReference type="Proteomes" id="UP000768180">
    <property type="component" value="Unassembled WGS sequence"/>
</dbReference>
<reference evidence="1" key="3">
    <citation type="submission" date="2022-01" db="EMBL/GenBank/DDBJ databases">
        <title>Collection of gut derived symbiotic bacterial strains cultured from healthy donors.</title>
        <authorList>
            <person name="Lin H."/>
            <person name="Kohout C."/>
            <person name="Waligurski E."/>
            <person name="Pamer E.G."/>
        </authorList>
    </citation>
    <scope>NUCLEOTIDE SEQUENCE</scope>
    <source>
        <strain evidence="1">DFI.5.49</strain>
    </source>
</reference>
<organism evidence="1 4">
    <name type="scientific">Fusicatenibacter saccharivorans</name>
    <dbReference type="NCBI Taxonomy" id="1150298"/>
    <lineage>
        <taxon>Bacteria</taxon>
        <taxon>Bacillati</taxon>
        <taxon>Bacillota</taxon>
        <taxon>Clostridia</taxon>
        <taxon>Lachnospirales</taxon>
        <taxon>Lachnospiraceae</taxon>
        <taxon>Fusicatenibacter</taxon>
    </lineage>
</organism>
<accession>A0AAE3JTS9</accession>
<name>A0AAE3JTS9_9FIRM</name>